<gene>
    <name evidence="2" type="ORF">CSOJ01_06052</name>
</gene>
<keyword evidence="3" id="KW-1185">Reference proteome</keyword>
<protein>
    <submittedName>
        <fullName evidence="2">Uncharacterized protein</fullName>
    </submittedName>
</protein>
<evidence type="ECO:0000256" key="1">
    <source>
        <dbReference type="SAM" id="MobiDB-lite"/>
    </source>
</evidence>
<dbReference type="EMBL" id="WIGN01000081">
    <property type="protein sequence ID" value="KAF6810837.1"/>
    <property type="molecule type" value="Genomic_DNA"/>
</dbReference>
<proteinExistence type="predicted"/>
<organism evidence="2 3">
    <name type="scientific">Colletotrichum sojae</name>
    <dbReference type="NCBI Taxonomy" id="2175907"/>
    <lineage>
        <taxon>Eukaryota</taxon>
        <taxon>Fungi</taxon>
        <taxon>Dikarya</taxon>
        <taxon>Ascomycota</taxon>
        <taxon>Pezizomycotina</taxon>
        <taxon>Sordariomycetes</taxon>
        <taxon>Hypocreomycetidae</taxon>
        <taxon>Glomerellales</taxon>
        <taxon>Glomerellaceae</taxon>
        <taxon>Colletotrichum</taxon>
        <taxon>Colletotrichum orchidearum species complex</taxon>
    </lineage>
</organism>
<feature type="compositionally biased region" description="Polar residues" evidence="1">
    <location>
        <begin position="1"/>
        <end position="12"/>
    </location>
</feature>
<comment type="caution">
    <text evidence="2">The sequence shown here is derived from an EMBL/GenBank/DDBJ whole genome shotgun (WGS) entry which is preliminary data.</text>
</comment>
<reference evidence="2 3" key="1">
    <citation type="journal article" date="2020" name="Phytopathology">
        <title>Genome Sequence Resources of Colletotrichum truncatum, C. plurivorum, C. musicola, and C. sojae: Four Species Pathogenic to Soybean (Glycine max).</title>
        <authorList>
            <person name="Rogerio F."/>
            <person name="Boufleur T.R."/>
            <person name="Ciampi-Guillardi M."/>
            <person name="Sukno S.A."/>
            <person name="Thon M.R."/>
            <person name="Massola Junior N.S."/>
            <person name="Baroncelli R."/>
        </authorList>
    </citation>
    <scope>NUCLEOTIDE SEQUENCE [LARGE SCALE GENOMIC DNA]</scope>
    <source>
        <strain evidence="2 3">LFN0009</strain>
    </source>
</reference>
<sequence length="257" mass="27974">MAPESGKTQGPKPTQLGKSGREDVDVFDIWQDFQTQKPTAIAQHRPGKRNRLGLAKVPGSVRRGCRAFLAYEASTWARNRPTVDGPAGVWGGARFGDGAVVESDKTEKMRKKNDKRLRGSFHAEGVQLLNPDARVAEKTRKEMVSSVRLGEALKAAGQLGLHTWKGVKLCQPFSCSVREYSKSLIGSLERRESCRQGEASACVANVVAGAAWNPIGGIERLGCVLAIEYPTWRCGVNVSREFSVVLVISVIVNARLS</sequence>
<feature type="region of interest" description="Disordered" evidence="1">
    <location>
        <begin position="1"/>
        <end position="22"/>
    </location>
</feature>
<dbReference type="Proteomes" id="UP000652219">
    <property type="component" value="Unassembled WGS sequence"/>
</dbReference>
<evidence type="ECO:0000313" key="2">
    <source>
        <dbReference type="EMBL" id="KAF6810837.1"/>
    </source>
</evidence>
<dbReference type="AlphaFoldDB" id="A0A8H6JD24"/>
<name>A0A8H6JD24_9PEZI</name>
<accession>A0A8H6JD24</accession>
<evidence type="ECO:0000313" key="3">
    <source>
        <dbReference type="Proteomes" id="UP000652219"/>
    </source>
</evidence>